<dbReference type="GO" id="GO:0016301">
    <property type="term" value="F:kinase activity"/>
    <property type="evidence" value="ECO:0007669"/>
    <property type="project" value="UniProtKB-KW"/>
</dbReference>
<evidence type="ECO:0000256" key="1">
    <source>
        <dbReference type="ARBA" id="ARBA00010688"/>
    </source>
</evidence>
<keyword evidence="2" id="KW-0808">Transferase</keyword>
<dbReference type="Proteomes" id="UP000037020">
    <property type="component" value="Unassembled WGS sequence"/>
</dbReference>
<evidence type="ECO:0000313" key="7">
    <source>
        <dbReference type="EMBL" id="KOG37465.1"/>
    </source>
</evidence>
<dbReference type="SUPFAM" id="SSF53613">
    <property type="entry name" value="Ribokinase-like"/>
    <property type="match status" value="1"/>
</dbReference>
<dbReference type="Gene3D" id="3.40.1190.20">
    <property type="match status" value="1"/>
</dbReference>
<dbReference type="InterPro" id="IPR050306">
    <property type="entry name" value="PfkB_Carbo_kinase"/>
</dbReference>
<name>A0ABR5IQU3_9ACTN</name>
<accession>A0ABR5IQU3</accession>
<evidence type="ECO:0000259" key="6">
    <source>
        <dbReference type="Pfam" id="PF00294"/>
    </source>
</evidence>
<evidence type="ECO:0000313" key="8">
    <source>
        <dbReference type="Proteomes" id="UP000037020"/>
    </source>
</evidence>
<keyword evidence="4 7" id="KW-0418">Kinase</keyword>
<evidence type="ECO:0000256" key="3">
    <source>
        <dbReference type="ARBA" id="ARBA00022741"/>
    </source>
</evidence>
<evidence type="ECO:0000256" key="2">
    <source>
        <dbReference type="ARBA" id="ARBA00022679"/>
    </source>
</evidence>
<dbReference type="InterPro" id="IPR011611">
    <property type="entry name" value="PfkB_dom"/>
</dbReference>
<comment type="caution">
    <text evidence="7">The sequence shown here is derived from an EMBL/GenBank/DDBJ whole genome shotgun (WGS) entry which is preliminary data.</text>
</comment>
<dbReference type="EMBL" id="LGUT01004738">
    <property type="protein sequence ID" value="KOG37465.1"/>
    <property type="molecule type" value="Genomic_DNA"/>
</dbReference>
<organism evidence="7 8">
    <name type="scientific">Streptomyces varsoviensis</name>
    <dbReference type="NCBI Taxonomy" id="67373"/>
    <lineage>
        <taxon>Bacteria</taxon>
        <taxon>Bacillati</taxon>
        <taxon>Actinomycetota</taxon>
        <taxon>Actinomycetes</taxon>
        <taxon>Kitasatosporales</taxon>
        <taxon>Streptomycetaceae</taxon>
        <taxon>Streptomyces</taxon>
    </lineage>
</organism>
<dbReference type="PANTHER" id="PTHR43085:SF1">
    <property type="entry name" value="PSEUDOURIDINE KINASE-RELATED"/>
    <property type="match status" value="1"/>
</dbReference>
<protein>
    <submittedName>
        <fullName evidence="7">Carbohydrate kinase</fullName>
    </submittedName>
</protein>
<proteinExistence type="inferred from homology"/>
<feature type="non-terminal residue" evidence="7">
    <location>
        <position position="146"/>
    </location>
</feature>
<dbReference type="PANTHER" id="PTHR43085">
    <property type="entry name" value="HEXOKINASE FAMILY MEMBER"/>
    <property type="match status" value="1"/>
</dbReference>
<gene>
    <name evidence="7" type="ORF">ADK38_47320</name>
</gene>
<reference evidence="7 8" key="1">
    <citation type="submission" date="2015-07" db="EMBL/GenBank/DDBJ databases">
        <authorList>
            <person name="Ju K.-S."/>
            <person name="Doroghazi J.R."/>
            <person name="Metcalf W.W."/>
        </authorList>
    </citation>
    <scope>NUCLEOTIDE SEQUENCE [LARGE SCALE GENOMIC DNA]</scope>
    <source>
        <strain evidence="7 8">NRRL B-3589</strain>
    </source>
</reference>
<dbReference type="Pfam" id="PF00294">
    <property type="entry name" value="PfkB"/>
    <property type="match status" value="1"/>
</dbReference>
<keyword evidence="8" id="KW-1185">Reference proteome</keyword>
<evidence type="ECO:0000256" key="4">
    <source>
        <dbReference type="ARBA" id="ARBA00022777"/>
    </source>
</evidence>
<keyword evidence="3" id="KW-0547">Nucleotide-binding</keyword>
<sequence>MTAAPSSPDTDVVCLGESMVTFRPATPGPLADVPSFDRGIGGAESNVACSLARTGHTARWISRVGTDGFGAHLVTTIAATGVDTASVQYDPHRPTGIYFRTAGERAVSADPGASAASVVTAVSTAPATASTAPEAAVEPVSEVVYY</sequence>
<dbReference type="InterPro" id="IPR029056">
    <property type="entry name" value="Ribokinase-like"/>
</dbReference>
<feature type="domain" description="Carbohydrate kinase PfkB" evidence="6">
    <location>
        <begin position="10"/>
        <end position="120"/>
    </location>
</feature>
<evidence type="ECO:0000256" key="5">
    <source>
        <dbReference type="ARBA" id="ARBA00022840"/>
    </source>
</evidence>
<comment type="similarity">
    <text evidence="1">Belongs to the carbohydrate kinase PfkB family.</text>
</comment>
<keyword evidence="5" id="KW-0067">ATP-binding</keyword>